<dbReference type="SUPFAM" id="SSF53335">
    <property type="entry name" value="S-adenosyl-L-methionine-dependent methyltransferases"/>
    <property type="match status" value="1"/>
</dbReference>
<evidence type="ECO:0000256" key="1">
    <source>
        <dbReference type="SAM" id="MobiDB-lite"/>
    </source>
</evidence>
<evidence type="ECO:0008006" key="4">
    <source>
        <dbReference type="Google" id="ProtNLM"/>
    </source>
</evidence>
<evidence type="ECO:0000313" key="3">
    <source>
        <dbReference type="Proteomes" id="UP000586095"/>
    </source>
</evidence>
<dbReference type="Gene3D" id="3.40.50.150">
    <property type="entry name" value="Vaccinia Virus protein VP39"/>
    <property type="match status" value="1"/>
</dbReference>
<protein>
    <recommendedName>
        <fullName evidence="4">Spermidine synthase</fullName>
    </recommendedName>
</protein>
<name>A0A852RIV1_9MICO</name>
<dbReference type="EMBL" id="JACCBD010000001">
    <property type="protein sequence ID" value="NYD26612.1"/>
    <property type="molecule type" value="Genomic_DNA"/>
</dbReference>
<organism evidence="2 3">
    <name type="scientific">Leucobacter aridicollis</name>
    <dbReference type="NCBI Taxonomy" id="283878"/>
    <lineage>
        <taxon>Bacteria</taxon>
        <taxon>Bacillati</taxon>
        <taxon>Actinomycetota</taxon>
        <taxon>Actinomycetes</taxon>
        <taxon>Micrococcales</taxon>
        <taxon>Microbacteriaceae</taxon>
        <taxon>Leucobacter</taxon>
    </lineage>
</organism>
<proteinExistence type="predicted"/>
<dbReference type="RefSeq" id="WP_185986769.1">
    <property type="nucleotide sequence ID" value="NZ_BAAALZ010000005.1"/>
</dbReference>
<dbReference type="InterPro" id="IPR029063">
    <property type="entry name" value="SAM-dependent_MTases_sf"/>
</dbReference>
<keyword evidence="3" id="KW-1185">Reference proteome</keyword>
<sequence length="307" mass="32496">MLKKRRKLSSTRSGREATLTSSRLQPGRFELSVDGVAQSVVSLTDPTRLAYPYTRHIARAIDAAAPAGSPLFTVHLGAGALTLARYVQATRAGSPQLVVEFEPDLYRAMLQALPLPEGSDVRAVFGDARQVADGPLPVPATRAGERPPLGAAPGGAERAATGGDWVGAEFTIVDLWDAAVIHQRVASREFFERVAERSSGDGVTVVNLLDGHPFTYARRQAATLAAVFAHVAVVLDADPFDAEGPLGNVLVFASNTPLDIVARPDLLGVPRPNLLHGGTLESWVAGARIMTDADGSDSPDPDDPRWG</sequence>
<reference evidence="2 3" key="1">
    <citation type="submission" date="2020-07" db="EMBL/GenBank/DDBJ databases">
        <title>Sequencing the genomes of 1000 actinobacteria strains.</title>
        <authorList>
            <person name="Klenk H.-P."/>
        </authorList>
    </citation>
    <scope>NUCLEOTIDE SEQUENCE [LARGE SCALE GENOMIC DNA]</scope>
    <source>
        <strain evidence="2 3">DSM 17380</strain>
    </source>
</reference>
<dbReference type="AlphaFoldDB" id="A0A852RIV1"/>
<evidence type="ECO:0000313" key="2">
    <source>
        <dbReference type="EMBL" id="NYD26612.1"/>
    </source>
</evidence>
<feature type="region of interest" description="Disordered" evidence="1">
    <location>
        <begin position="135"/>
        <end position="158"/>
    </location>
</feature>
<accession>A0A852RIV1</accession>
<feature type="region of interest" description="Disordered" evidence="1">
    <location>
        <begin position="1"/>
        <end position="21"/>
    </location>
</feature>
<comment type="caution">
    <text evidence="2">The sequence shown here is derived from an EMBL/GenBank/DDBJ whole genome shotgun (WGS) entry which is preliminary data.</text>
</comment>
<dbReference type="Proteomes" id="UP000586095">
    <property type="component" value="Unassembled WGS sequence"/>
</dbReference>
<gene>
    <name evidence="2" type="ORF">BJ960_001415</name>
</gene>